<gene>
    <name evidence="1" type="ordered locus">VSAL_II0325</name>
</gene>
<accession>B6EQV1</accession>
<protein>
    <submittedName>
        <fullName evidence="1">Exported protein</fullName>
    </submittedName>
</protein>
<dbReference type="Proteomes" id="UP000001730">
    <property type="component" value="Chromosome 2"/>
</dbReference>
<organism evidence="1 2">
    <name type="scientific">Aliivibrio salmonicida (strain LFI1238)</name>
    <name type="common">Vibrio salmonicida (strain LFI1238)</name>
    <dbReference type="NCBI Taxonomy" id="316275"/>
    <lineage>
        <taxon>Bacteria</taxon>
        <taxon>Pseudomonadati</taxon>
        <taxon>Pseudomonadota</taxon>
        <taxon>Gammaproteobacteria</taxon>
        <taxon>Vibrionales</taxon>
        <taxon>Vibrionaceae</taxon>
        <taxon>Aliivibrio</taxon>
    </lineage>
</organism>
<reference evidence="1 2" key="1">
    <citation type="journal article" date="2008" name="BMC Genomics">
        <title>The genome sequence of the fish pathogen Aliivibrio salmonicida strain LFI1238 shows extensive evidence of gene decay.</title>
        <authorList>
            <person name="Hjerde E."/>
            <person name="Lorentzen M.S."/>
            <person name="Holden M.T."/>
            <person name="Seeger K."/>
            <person name="Paulsen S."/>
            <person name="Bason N."/>
            <person name="Churcher C."/>
            <person name="Harris D."/>
            <person name="Norbertczak H."/>
            <person name="Quail M.A."/>
            <person name="Sanders S."/>
            <person name="Thurston S."/>
            <person name="Parkhill J."/>
            <person name="Willassen N.P."/>
            <person name="Thomson N.R."/>
        </authorList>
    </citation>
    <scope>NUCLEOTIDE SEQUENCE [LARGE SCALE GENOMIC DNA]</scope>
    <source>
        <strain evidence="1 2">LFI1238</strain>
    </source>
</reference>
<dbReference type="eggNOG" id="ENOG5033Y7V">
    <property type="taxonomic scope" value="Bacteria"/>
</dbReference>
<dbReference type="AlphaFoldDB" id="B6EQV1"/>
<dbReference type="EMBL" id="FM178380">
    <property type="protein sequence ID" value="CAQ81079.1"/>
    <property type="molecule type" value="Genomic_DNA"/>
</dbReference>
<proteinExistence type="predicted"/>
<evidence type="ECO:0000313" key="1">
    <source>
        <dbReference type="EMBL" id="CAQ81079.1"/>
    </source>
</evidence>
<sequence length="323" mass="35820">MQYKLISLVIILSIGSPLVSAKVVDIELSIYGKGTILANSSRERQSADYWHQLSNKIMASESKLGAQRMWQYAGLSEALAAIAASKRNDVKAYEYWSNSTRYLLTGGTEWSQMQKYLHRRYENINTQLSTQLTSSDIGISLDNEWQQELTILQIWEDKLGVFAFKGPKLGLKSNSSGDYSNGGGGAIATPNYNSTRTIKTSDGKKKLTGLGGSFSRGQSIIPVASEGEESVLDDAKIIEVEDLSTSSEMSRSSGKNSDIVVITPDEEFDYRTVEKDNKDNKLPVEEVTYNPIHKANIGNVDENTVEVLQRRTFIPVVNDEEPK</sequence>
<name>B6EQV1_ALISL</name>
<keyword evidence="2" id="KW-1185">Reference proteome</keyword>
<dbReference type="KEGG" id="vsa:VSAL_II0325"/>
<dbReference type="HOGENOM" id="CLU_056166_0_0_6"/>
<evidence type="ECO:0000313" key="2">
    <source>
        <dbReference type="Proteomes" id="UP000001730"/>
    </source>
</evidence>